<name>A0ABM8FEI4_9GAMM</name>
<protein>
    <submittedName>
        <fullName evidence="1">Uncharacterized protein</fullName>
    </submittedName>
</protein>
<keyword evidence="2" id="KW-1185">Reference proteome</keyword>
<accession>A0ABM8FEI4</accession>
<evidence type="ECO:0000313" key="2">
    <source>
        <dbReference type="Proteomes" id="UP001307608"/>
    </source>
</evidence>
<gene>
    <name evidence="1" type="ORF">MACH16_11940</name>
</gene>
<organism evidence="1 2">
    <name type="scientific">Marinomonas pontica</name>
    <dbReference type="NCBI Taxonomy" id="264739"/>
    <lineage>
        <taxon>Bacteria</taxon>
        <taxon>Pseudomonadati</taxon>
        <taxon>Pseudomonadota</taxon>
        <taxon>Gammaproteobacteria</taxon>
        <taxon>Oceanospirillales</taxon>
        <taxon>Oceanospirillaceae</taxon>
        <taxon>Marinomonas</taxon>
    </lineage>
</organism>
<reference evidence="1 2" key="1">
    <citation type="submission" date="2023-01" db="EMBL/GenBank/DDBJ databases">
        <title>Complete genome sequence of Marinomonas pontica strain 200518_36.</title>
        <authorList>
            <person name="Ueki S."/>
            <person name="Gajardo G."/>
            <person name="Maruyama F."/>
        </authorList>
    </citation>
    <scope>NUCLEOTIDE SEQUENCE [LARGE SCALE GENOMIC DNA]</scope>
    <source>
        <strain evidence="1 2">200518_36</strain>
    </source>
</reference>
<dbReference type="EMBL" id="AP027271">
    <property type="protein sequence ID" value="BDX02446.1"/>
    <property type="molecule type" value="Genomic_DNA"/>
</dbReference>
<evidence type="ECO:0000313" key="1">
    <source>
        <dbReference type="EMBL" id="BDX02446.1"/>
    </source>
</evidence>
<dbReference type="Proteomes" id="UP001307608">
    <property type="component" value="Chromosome"/>
</dbReference>
<sequence length="116" mass="13484">MLLYRKALKCAKKLTGFFYFIEAIKKNLVSFLIIIFTRKAFQSVQIIRQIQNSIYSVISLKEIVIYKNTPSIPRAYDYLGEIKIGIFSGLRGFFIKAFECGFGDWFSFGDVIQWEA</sequence>
<proteinExistence type="predicted"/>